<dbReference type="AlphaFoldDB" id="A0AB34HB64"/>
<accession>A0AB34HB64</accession>
<evidence type="ECO:0000313" key="3">
    <source>
        <dbReference type="Proteomes" id="UP001159641"/>
    </source>
</evidence>
<protein>
    <submittedName>
        <fullName evidence="2">Uncharacterized protein</fullName>
    </submittedName>
</protein>
<dbReference type="Proteomes" id="UP001159641">
    <property type="component" value="Unassembled WGS sequence"/>
</dbReference>
<reference evidence="2 3" key="1">
    <citation type="submission" date="2022-11" db="EMBL/GenBank/DDBJ databases">
        <title>Whole genome sequence of Eschrichtius robustus ER-17-0199.</title>
        <authorList>
            <person name="Bruniche-Olsen A."/>
            <person name="Black A.N."/>
            <person name="Fields C.J."/>
            <person name="Walden K."/>
            <person name="Dewoody J.A."/>
        </authorList>
    </citation>
    <scope>NUCLEOTIDE SEQUENCE [LARGE SCALE GENOMIC DNA]</scope>
    <source>
        <strain evidence="2">ER-17-0199</strain>
        <tissue evidence="2">Blubber</tissue>
    </source>
</reference>
<gene>
    <name evidence="2" type="ORF">J1605_022580</name>
</gene>
<dbReference type="EMBL" id="JAIQCJ010001628">
    <property type="protein sequence ID" value="KAJ8788286.1"/>
    <property type="molecule type" value="Genomic_DNA"/>
</dbReference>
<feature type="compositionally biased region" description="Basic and acidic residues" evidence="1">
    <location>
        <begin position="42"/>
        <end position="51"/>
    </location>
</feature>
<feature type="region of interest" description="Disordered" evidence="1">
    <location>
        <begin position="1"/>
        <end position="71"/>
    </location>
</feature>
<proteinExistence type="predicted"/>
<sequence>MGGPGLSRCVGRPSAQRRHTEPPRPLAAHQPQADAHPSPVEPRARAEKDLGSRFGGSASSSLPGPLSASSPHAWCENRVVSQRRALRSPGVAPLPLPPLAPQPPWRQMVHGPPPPPPAGLNGAGTEQGMTLGCKLSPPHSLSWPEQVGAQSPTQDACLGLLCCVSSCYIPAQPLPCSKATGRAAKG</sequence>
<evidence type="ECO:0000256" key="1">
    <source>
        <dbReference type="SAM" id="MobiDB-lite"/>
    </source>
</evidence>
<keyword evidence="3" id="KW-1185">Reference proteome</keyword>
<organism evidence="2 3">
    <name type="scientific">Eschrichtius robustus</name>
    <name type="common">California gray whale</name>
    <name type="synonym">Eschrichtius gibbosus</name>
    <dbReference type="NCBI Taxonomy" id="9764"/>
    <lineage>
        <taxon>Eukaryota</taxon>
        <taxon>Metazoa</taxon>
        <taxon>Chordata</taxon>
        <taxon>Craniata</taxon>
        <taxon>Vertebrata</taxon>
        <taxon>Euteleostomi</taxon>
        <taxon>Mammalia</taxon>
        <taxon>Eutheria</taxon>
        <taxon>Laurasiatheria</taxon>
        <taxon>Artiodactyla</taxon>
        <taxon>Whippomorpha</taxon>
        <taxon>Cetacea</taxon>
        <taxon>Mysticeti</taxon>
        <taxon>Eschrichtiidae</taxon>
        <taxon>Eschrichtius</taxon>
    </lineage>
</organism>
<feature type="compositionally biased region" description="Low complexity" evidence="1">
    <location>
        <begin position="55"/>
        <end position="71"/>
    </location>
</feature>
<name>A0AB34HB64_ESCRO</name>
<comment type="caution">
    <text evidence="2">The sequence shown here is derived from an EMBL/GenBank/DDBJ whole genome shotgun (WGS) entry which is preliminary data.</text>
</comment>
<evidence type="ECO:0000313" key="2">
    <source>
        <dbReference type="EMBL" id="KAJ8788286.1"/>
    </source>
</evidence>